<dbReference type="PANTHER" id="PTHR43156:SF9">
    <property type="entry name" value="HAMP DOMAIN-CONTAINING PROTEIN"/>
    <property type="match status" value="1"/>
</dbReference>
<dbReference type="InterPro" id="IPR001932">
    <property type="entry name" value="PPM-type_phosphatase-like_dom"/>
</dbReference>
<evidence type="ECO:0000259" key="2">
    <source>
        <dbReference type="SMART" id="SM00331"/>
    </source>
</evidence>
<organism evidence="3 4">
    <name type="scientific">Halanaerobacter jeridensis</name>
    <dbReference type="NCBI Taxonomy" id="706427"/>
    <lineage>
        <taxon>Bacteria</taxon>
        <taxon>Bacillati</taxon>
        <taxon>Bacillota</taxon>
        <taxon>Clostridia</taxon>
        <taxon>Halanaerobiales</taxon>
        <taxon>Halobacteroidaceae</taxon>
        <taxon>Halanaerobacter</taxon>
    </lineage>
</organism>
<evidence type="ECO:0000313" key="4">
    <source>
        <dbReference type="Proteomes" id="UP000774000"/>
    </source>
</evidence>
<protein>
    <submittedName>
        <fullName evidence="3">Sigma-B regulation protein RsbU (Phosphoserine phosphatase)</fullName>
        <ecNumber evidence="3">3.1.3.3</ecNumber>
    </submittedName>
</protein>
<dbReference type="GO" id="GO:0016791">
    <property type="term" value="F:phosphatase activity"/>
    <property type="evidence" value="ECO:0007669"/>
    <property type="project" value="TreeGrafter"/>
</dbReference>
<keyword evidence="1 3" id="KW-0378">Hydrolase</keyword>
<comment type="caution">
    <text evidence="3">The sequence shown here is derived from an EMBL/GenBank/DDBJ whole genome shotgun (WGS) entry which is preliminary data.</text>
</comment>
<dbReference type="InterPro" id="IPR052016">
    <property type="entry name" value="Bact_Sigma-Reg"/>
</dbReference>
<name>A0A938XPD0_9FIRM</name>
<dbReference type="SMART" id="SM00331">
    <property type="entry name" value="PP2C_SIG"/>
    <property type="match status" value="1"/>
</dbReference>
<gene>
    <name evidence="3" type="ORF">JOC47_001604</name>
</gene>
<sequence>MLLIVPPLHLNLILLELIYYLTLISFSNYRQKTKEEIAKMKQEQQDNFTKARQIHQNSLPDSLPEKADLSVAAFYQPAAELGGDYYNVFKVNHGSMNVFFEQYFIYMFDVSGHGIDSAMLSIFINNTIEDYFKLQHNEGEEVSPKRILEYIDTQYRAEGYPDDYLVCLLVGVLDLNNYEFTYSSSGFQFPFYKLSKDGNLNELDTGGLPISSSVDKSFIELEETTIEFKKNEMMFFTTDGLLEQTVEAGMYNNKLKDELTTLDYFHPAVLVENIRHDFFNVTGSEYGDDDITYLTIARLNSELKEWTIEEKKDDLNKKQQVISSYLSDFSTIPEELISTFEYLSDLIWQKTHHLSITTLADRDYFMISLSGVQKEINWQKIITENLNLSQLQNKGIKVFPCNKHGNKLYLFTHLN</sequence>
<dbReference type="EC" id="3.1.3.3" evidence="3"/>
<dbReference type="EMBL" id="JAFBDQ010000006">
    <property type="protein sequence ID" value="MBM7556753.1"/>
    <property type="molecule type" value="Genomic_DNA"/>
</dbReference>
<accession>A0A938XPD0</accession>
<dbReference type="Gene3D" id="3.60.40.10">
    <property type="entry name" value="PPM-type phosphatase domain"/>
    <property type="match status" value="1"/>
</dbReference>
<dbReference type="Proteomes" id="UP000774000">
    <property type="component" value="Unassembled WGS sequence"/>
</dbReference>
<dbReference type="Pfam" id="PF07228">
    <property type="entry name" value="SpoIIE"/>
    <property type="match status" value="1"/>
</dbReference>
<proteinExistence type="predicted"/>
<reference evidence="3" key="1">
    <citation type="submission" date="2021-01" db="EMBL/GenBank/DDBJ databases">
        <title>Genomic Encyclopedia of Type Strains, Phase IV (KMG-IV): sequencing the most valuable type-strain genomes for metagenomic binning, comparative biology and taxonomic classification.</title>
        <authorList>
            <person name="Goeker M."/>
        </authorList>
    </citation>
    <scope>NUCLEOTIDE SEQUENCE</scope>
    <source>
        <strain evidence="3">DSM 23230</strain>
    </source>
</reference>
<dbReference type="InterPro" id="IPR036457">
    <property type="entry name" value="PPM-type-like_dom_sf"/>
</dbReference>
<feature type="domain" description="PPM-type phosphatase" evidence="2">
    <location>
        <begin position="66"/>
        <end position="298"/>
    </location>
</feature>
<dbReference type="PANTHER" id="PTHR43156">
    <property type="entry name" value="STAGE II SPORULATION PROTEIN E-RELATED"/>
    <property type="match status" value="1"/>
</dbReference>
<keyword evidence="4" id="KW-1185">Reference proteome</keyword>
<dbReference type="AlphaFoldDB" id="A0A938XPD0"/>
<evidence type="ECO:0000256" key="1">
    <source>
        <dbReference type="ARBA" id="ARBA00022801"/>
    </source>
</evidence>
<evidence type="ECO:0000313" key="3">
    <source>
        <dbReference type="EMBL" id="MBM7556753.1"/>
    </source>
</evidence>